<dbReference type="InterPro" id="IPR029058">
    <property type="entry name" value="AB_hydrolase_fold"/>
</dbReference>
<reference evidence="1 2" key="1">
    <citation type="journal article" date="2012" name="ISME J.">
        <title>Genomic insights to SAR86, an abundant and uncultivated marine bacterial lineage.</title>
        <authorList>
            <person name="Dupont C.L."/>
            <person name="Rusch D.B."/>
            <person name="Yooseph S."/>
            <person name="Lombardo M.J."/>
            <person name="Richter R.A."/>
            <person name="Valas R."/>
            <person name="Novotny M."/>
            <person name="Yee-Greenbaum J."/>
            <person name="Selengut J.D."/>
            <person name="Haft D.H."/>
            <person name="Halpern A.L."/>
            <person name="Lasken R.S."/>
            <person name="Nealson K."/>
            <person name="Friedman R."/>
            <person name="Venter J.C."/>
        </authorList>
    </citation>
    <scope>NUCLEOTIDE SEQUENCE [LARGE SCALE GENOMIC DNA]</scope>
</reference>
<accession>J5K580</accession>
<organism evidence="1 2">
    <name type="scientific">SAR86 cluster bacterium SAR86A</name>
    <dbReference type="NCBI Taxonomy" id="1123866"/>
    <lineage>
        <taxon>Bacteria</taxon>
        <taxon>Pseudomonadati</taxon>
        <taxon>Pseudomonadota</taxon>
        <taxon>Gammaproteobacteria</taxon>
        <taxon>SAR86 cluster</taxon>
    </lineage>
</organism>
<dbReference type="Pfam" id="PF00756">
    <property type="entry name" value="Esterase"/>
    <property type="match status" value="1"/>
</dbReference>
<dbReference type="HOGENOM" id="CLU_039834_1_2_6"/>
<dbReference type="SUPFAM" id="SSF53474">
    <property type="entry name" value="alpha/beta-Hydrolases"/>
    <property type="match status" value="1"/>
</dbReference>
<proteinExistence type="predicted"/>
<dbReference type="PANTHER" id="PTHR48098:SF6">
    <property type="entry name" value="FERRI-BACILLIBACTIN ESTERASE BESA"/>
    <property type="match status" value="1"/>
</dbReference>
<dbReference type="EMBL" id="JH611157">
    <property type="protein sequence ID" value="EJP71308.1"/>
    <property type="molecule type" value="Genomic_DNA"/>
</dbReference>
<dbReference type="AlphaFoldDB" id="J5K580"/>
<name>J5K580_9GAMM</name>
<dbReference type="Proteomes" id="UP000010305">
    <property type="component" value="Unassembled WGS sequence"/>
</dbReference>
<gene>
    <name evidence="1" type="ORF">NT01SARS_1115</name>
</gene>
<sequence length="289" mass="33583">MNAELANGKIEEFFIKNGIEERKIRIYYPNNNSVDDNTTFIIMNDGEELFLERDSWRGRTWRIDKSFNGLAKINKDPNVIIIAVQSAKKYKGKFFDNTRRYLELFPKEVIEFLPEGNKKKIYGSLADTDYPKFLVESVVPFVEGKFEINLDKNNLGIIGSSMGGLSALNTIIEYPDEFGFAGCLSTHWIGIKPWEYLLLPIRQRISGDQDTIDAIYEYIKENISTIQNHKVYFDRGTRGLDYLYKKPQEDVDKLFLDNNINFETQVYKGHDHDPVDFGKRFIPAIEFLL</sequence>
<dbReference type="InterPro" id="IPR000801">
    <property type="entry name" value="Esterase-like"/>
</dbReference>
<evidence type="ECO:0000313" key="1">
    <source>
        <dbReference type="EMBL" id="EJP71308.1"/>
    </source>
</evidence>
<dbReference type="Gene3D" id="3.40.50.1820">
    <property type="entry name" value="alpha/beta hydrolase"/>
    <property type="match status" value="1"/>
</dbReference>
<protein>
    <submittedName>
        <fullName evidence="1">Putative esterase</fullName>
    </submittedName>
</protein>
<dbReference type="InterPro" id="IPR050583">
    <property type="entry name" value="Mycobacterial_A85_antigen"/>
</dbReference>
<evidence type="ECO:0000313" key="2">
    <source>
        <dbReference type="Proteomes" id="UP000010305"/>
    </source>
</evidence>
<dbReference type="PANTHER" id="PTHR48098">
    <property type="entry name" value="ENTEROCHELIN ESTERASE-RELATED"/>
    <property type="match status" value="1"/>
</dbReference>